<dbReference type="SMART" id="SM00832">
    <property type="entry name" value="C8"/>
    <property type="match status" value="1"/>
</dbReference>
<dbReference type="SMART" id="SM00041">
    <property type="entry name" value="CT"/>
    <property type="match status" value="1"/>
</dbReference>
<evidence type="ECO:0000256" key="2">
    <source>
        <dbReference type="ARBA" id="ARBA00022525"/>
    </source>
</evidence>
<evidence type="ECO:0000259" key="5">
    <source>
        <dbReference type="PROSITE" id="PS01225"/>
    </source>
</evidence>
<dbReference type="OrthoDB" id="10071893at2759"/>
<gene>
    <name evidence="7" type="ORF">OJAV_G00054840</name>
</gene>
<reference evidence="7 8" key="2">
    <citation type="submission" date="2019-01" db="EMBL/GenBank/DDBJ databases">
        <title>A chromosome length genome reference of the Java medaka (oryzias javanicus).</title>
        <authorList>
            <person name="Herpin A."/>
            <person name="Takehana Y."/>
            <person name="Naruse K."/>
            <person name="Ansai S."/>
            <person name="Kawaguchi M."/>
        </authorList>
    </citation>
    <scope>NUCLEOTIDE SEQUENCE [LARGE SCALE GENOMIC DNA]</scope>
    <source>
        <strain evidence="7">RS831</strain>
        <tissue evidence="7">Whole body</tissue>
    </source>
</reference>
<sequence>MKSSLFADCHPLVSPDNFYKGCSFDSCYVSNQTVQCISLQTYAAACAQAGVCINWRTHTKLCDSNCPSDKVYKPCGLAQQPTCEDNPEEEISDLLANYTVEGCFCPEGMKLFNRESGICVTKCGCLDPQGIPREFNETFEYQCQKCTCDESTKTVSCTPKQCPQLAPTNKTTCTERGFVLINQTNPEDPCCPSLTCQCQIKTCKDIGSECKPGFKAVVRILEGKCCPELRCESKNVCVANGIEHMPNSSIPTSKCQDCSCSNEVEPTTRLLKINCSPKKCDQNCSKGFVYEKTNSDDCCGKCVQKYCVISVDGTDHLLKEGETWSPLRDNCEQYSCAKYGDTFTTSSSHVVCPPFNKSNCHPDTIQTAANGCCKICVEKERVCRVTSMKTPVSQNGCKSTEDVDMPYCEGSCNTFTMYSAAAAAMQHKCSCCKETRVSNRTVDLQCDDETKVPFTYMYVEECSCSQINCSDAEHARKKRSFPLQ</sequence>
<dbReference type="SUPFAM" id="SSF57501">
    <property type="entry name" value="Cystine-knot cytokines"/>
    <property type="match status" value="1"/>
</dbReference>
<dbReference type="Gene3D" id="2.10.25.10">
    <property type="entry name" value="Laminin"/>
    <property type="match status" value="1"/>
</dbReference>
<comment type="caution">
    <text evidence="4">Lacks conserved residue(s) required for the propagation of feature annotation.</text>
</comment>
<feature type="domain" description="CTCK" evidence="5">
    <location>
        <begin position="376"/>
        <end position="470"/>
    </location>
</feature>
<dbReference type="PANTHER" id="PTHR11339:SF402">
    <property type="entry name" value="VWFD DOMAIN-CONTAINING PROTEIN"/>
    <property type="match status" value="1"/>
</dbReference>
<feature type="domain" description="VWFC" evidence="6">
    <location>
        <begin position="235"/>
        <end position="303"/>
    </location>
</feature>
<dbReference type="InterPro" id="IPR029034">
    <property type="entry name" value="Cystine-knot_cytokine"/>
</dbReference>
<keyword evidence="8" id="KW-1185">Reference proteome</keyword>
<reference evidence="7 8" key="1">
    <citation type="submission" date="2018-11" db="EMBL/GenBank/DDBJ databases">
        <authorList>
            <person name="Lopez-Roques C."/>
            <person name="Donnadieu C."/>
            <person name="Bouchez O."/>
            <person name="Klopp C."/>
            <person name="Cabau C."/>
            <person name="Zahm M."/>
        </authorList>
    </citation>
    <scope>NUCLEOTIDE SEQUENCE [LARGE SCALE GENOMIC DNA]</scope>
    <source>
        <strain evidence="7">RS831</strain>
        <tissue evidence="7">Whole body</tissue>
    </source>
</reference>
<dbReference type="PROSITE" id="PS50184">
    <property type="entry name" value="VWFC_2"/>
    <property type="match status" value="2"/>
</dbReference>
<organism evidence="7 8">
    <name type="scientific">Oryzias javanicus</name>
    <name type="common">Javanese ricefish</name>
    <name type="synonym">Aplocheilus javanicus</name>
    <dbReference type="NCBI Taxonomy" id="123683"/>
    <lineage>
        <taxon>Eukaryota</taxon>
        <taxon>Metazoa</taxon>
        <taxon>Chordata</taxon>
        <taxon>Craniata</taxon>
        <taxon>Vertebrata</taxon>
        <taxon>Euteleostomi</taxon>
        <taxon>Actinopterygii</taxon>
        <taxon>Neopterygii</taxon>
        <taxon>Teleostei</taxon>
        <taxon>Neoteleostei</taxon>
        <taxon>Acanthomorphata</taxon>
        <taxon>Ovalentaria</taxon>
        <taxon>Atherinomorphae</taxon>
        <taxon>Beloniformes</taxon>
        <taxon>Adrianichthyidae</taxon>
        <taxon>Oryziinae</taxon>
        <taxon>Oryzias</taxon>
    </lineage>
</organism>
<evidence type="ECO:0000259" key="6">
    <source>
        <dbReference type="PROSITE" id="PS50184"/>
    </source>
</evidence>
<keyword evidence="2" id="KW-0964">Secreted</keyword>
<name>A0A3S2PEL9_ORYJA</name>
<feature type="disulfide bond" evidence="4">
    <location>
        <begin position="412"/>
        <end position="464"/>
    </location>
</feature>
<evidence type="ECO:0000313" key="8">
    <source>
        <dbReference type="Proteomes" id="UP000283210"/>
    </source>
</evidence>
<dbReference type="Pfam" id="PF00007">
    <property type="entry name" value="Cys_knot"/>
    <property type="match status" value="1"/>
</dbReference>
<comment type="subcellular location">
    <subcellularLocation>
        <location evidence="1">Secreted</location>
    </subcellularLocation>
</comment>
<feature type="disulfide bond" evidence="4">
    <location>
        <begin position="408"/>
        <end position="462"/>
    </location>
</feature>
<accession>A0A3S2PEL9</accession>
<dbReference type="AlphaFoldDB" id="A0A3S2PEL9"/>
<proteinExistence type="predicted"/>
<evidence type="ECO:0000313" key="7">
    <source>
        <dbReference type="EMBL" id="RVE71724.1"/>
    </source>
</evidence>
<dbReference type="SUPFAM" id="SSF57567">
    <property type="entry name" value="Serine protease inhibitors"/>
    <property type="match status" value="1"/>
</dbReference>
<evidence type="ECO:0000256" key="1">
    <source>
        <dbReference type="ARBA" id="ARBA00004613"/>
    </source>
</evidence>
<dbReference type="PROSITE" id="PS01225">
    <property type="entry name" value="CTCK_2"/>
    <property type="match status" value="1"/>
</dbReference>
<dbReference type="InterPro" id="IPR001007">
    <property type="entry name" value="VWF_dom"/>
</dbReference>
<dbReference type="InterPro" id="IPR006207">
    <property type="entry name" value="Cys_knot_C"/>
</dbReference>
<evidence type="ECO:0000256" key="3">
    <source>
        <dbReference type="ARBA" id="ARBA00023157"/>
    </source>
</evidence>
<keyword evidence="3 4" id="KW-1015">Disulfide bond</keyword>
<dbReference type="Proteomes" id="UP000283210">
    <property type="component" value="Chromosome 6"/>
</dbReference>
<dbReference type="Gene3D" id="2.10.90.10">
    <property type="entry name" value="Cystine-knot cytokines"/>
    <property type="match status" value="1"/>
</dbReference>
<dbReference type="PROSITE" id="PS01208">
    <property type="entry name" value="VWFC_1"/>
    <property type="match status" value="1"/>
</dbReference>
<dbReference type="EMBL" id="CM012442">
    <property type="protein sequence ID" value="RVE71724.1"/>
    <property type="molecule type" value="Genomic_DNA"/>
</dbReference>
<evidence type="ECO:0000256" key="4">
    <source>
        <dbReference type="PROSITE-ProRule" id="PRU00039"/>
    </source>
</evidence>
<dbReference type="InterPro" id="IPR014853">
    <property type="entry name" value="VWF/SSPO/ZAN-like_Cys-rich_dom"/>
</dbReference>
<protein>
    <recommendedName>
        <fullName evidence="9">CTCK domain-containing protein</fullName>
    </recommendedName>
</protein>
<dbReference type="PANTHER" id="PTHR11339">
    <property type="entry name" value="EXTRACELLULAR MATRIX GLYCOPROTEIN RELATED"/>
    <property type="match status" value="1"/>
</dbReference>
<dbReference type="InterPro" id="IPR006208">
    <property type="entry name" value="Glyco_hormone_CN"/>
</dbReference>
<dbReference type="Pfam" id="PF08742">
    <property type="entry name" value="C8"/>
    <property type="match status" value="1"/>
</dbReference>
<dbReference type="GO" id="GO:0005576">
    <property type="term" value="C:extracellular region"/>
    <property type="evidence" value="ECO:0007669"/>
    <property type="project" value="UniProtKB-SubCell"/>
</dbReference>
<dbReference type="InterPro" id="IPR050780">
    <property type="entry name" value="Mucin_vWF_Thrombospondin_sf"/>
</dbReference>
<evidence type="ECO:0008006" key="9">
    <source>
        <dbReference type="Google" id="ProtNLM"/>
    </source>
</evidence>
<dbReference type="SMART" id="SM00214">
    <property type="entry name" value="VWC"/>
    <property type="match status" value="2"/>
</dbReference>
<feature type="domain" description="VWFC" evidence="6">
    <location>
        <begin position="125"/>
        <end position="197"/>
    </location>
</feature>
<dbReference type="InterPro" id="IPR036084">
    <property type="entry name" value="Ser_inhib-like_sf"/>
</dbReference>
<feature type="disulfide bond" evidence="4">
    <location>
        <begin position="397"/>
        <end position="446"/>
    </location>
</feature>